<feature type="region of interest" description="Disordered" evidence="1">
    <location>
        <begin position="260"/>
        <end position="289"/>
    </location>
</feature>
<evidence type="ECO:0000256" key="1">
    <source>
        <dbReference type="SAM" id="MobiDB-lite"/>
    </source>
</evidence>
<feature type="region of interest" description="Disordered" evidence="1">
    <location>
        <begin position="171"/>
        <end position="200"/>
    </location>
</feature>
<reference evidence="3 4" key="1">
    <citation type="submission" date="2024-03" db="EMBL/GenBank/DDBJ databases">
        <title>Adaptation during the transition from Ophiocordyceps entomopathogen to insect associate is accompanied by gene loss and intensified selection.</title>
        <authorList>
            <person name="Ward C.M."/>
            <person name="Onetto C.A."/>
            <person name="Borneman A.R."/>
        </authorList>
    </citation>
    <scope>NUCLEOTIDE SEQUENCE [LARGE SCALE GENOMIC DNA]</scope>
    <source>
        <strain evidence="3">AWRI1</strain>
        <tissue evidence="3">Single Adult Female</tissue>
    </source>
</reference>
<feature type="compositionally biased region" description="Low complexity" evidence="1">
    <location>
        <begin position="578"/>
        <end position="587"/>
    </location>
</feature>
<feature type="signal peptide" evidence="2">
    <location>
        <begin position="1"/>
        <end position="18"/>
    </location>
</feature>
<accession>A0AAN9TDD0</accession>
<evidence type="ECO:0000256" key="2">
    <source>
        <dbReference type="SAM" id="SignalP"/>
    </source>
</evidence>
<feature type="compositionally biased region" description="Basic and acidic residues" evidence="1">
    <location>
        <begin position="663"/>
        <end position="673"/>
    </location>
</feature>
<keyword evidence="2" id="KW-0732">Signal</keyword>
<feature type="chain" id="PRO_5042850830" evidence="2">
    <location>
        <begin position="19"/>
        <end position="673"/>
    </location>
</feature>
<gene>
    <name evidence="3" type="ORF">V9T40_013762</name>
</gene>
<proteinExistence type="predicted"/>
<feature type="region of interest" description="Disordered" evidence="1">
    <location>
        <begin position="649"/>
        <end position="673"/>
    </location>
</feature>
<evidence type="ECO:0000313" key="4">
    <source>
        <dbReference type="Proteomes" id="UP001367676"/>
    </source>
</evidence>
<dbReference type="EMBL" id="JBBCAQ010000033">
    <property type="protein sequence ID" value="KAK7582317.1"/>
    <property type="molecule type" value="Genomic_DNA"/>
</dbReference>
<organism evidence="3 4">
    <name type="scientific">Parthenolecanium corni</name>
    <dbReference type="NCBI Taxonomy" id="536013"/>
    <lineage>
        <taxon>Eukaryota</taxon>
        <taxon>Metazoa</taxon>
        <taxon>Ecdysozoa</taxon>
        <taxon>Arthropoda</taxon>
        <taxon>Hexapoda</taxon>
        <taxon>Insecta</taxon>
        <taxon>Pterygota</taxon>
        <taxon>Neoptera</taxon>
        <taxon>Paraneoptera</taxon>
        <taxon>Hemiptera</taxon>
        <taxon>Sternorrhyncha</taxon>
        <taxon>Coccoidea</taxon>
        <taxon>Coccidae</taxon>
        <taxon>Parthenolecanium</taxon>
    </lineage>
</organism>
<name>A0AAN9TDD0_9HEMI</name>
<sequence length="673" mass="73598">MLCTLTFSSLLLVSNAIASHHYSKRIHRPSENEIDNNLQDTSDISASASSAYGASFPHHRDSYIPPAPFTKQHQYPRTLLHAPTNKRLRQEQMSLDDKTDFTGGSSVGYILTAGGREKIYDGEGETKIAPHATPFASSPYAKKYAFDKSFKKYRFAYSNLGTNNPIVVNPIGGSNSTLTPPPSPDDKEPKDSAIAGTAPPDTAISRTFNALLPVAPNSGSLAAHHKFYNEKTDLYGSKGTVWKQLGPNVEISSAAEHIPFTRQINAPKERKKSKASSQQRKNGPKNLRSGFMTSQQHALYVANNLKGFKGNGGANFDHSNVLRQSDKFELTDAMISEAEKEEALKNTKPLRVRFKQELPSGQSQPVPFQSVDQYDASPQSIQYYSQANTPFSLMAAHGVPLALNSFSPQLGTLGKGFVRHIEVEMSGTRKMVPALIIPLGPEVAANYINNEVATAPASVFVSHPDRHAKPAFPYDIVAPRYVHHPDAINTIASSATAESYHLQPIGQFQYQYKTQLGDESSYNPYTSPHYHNHNLYNTRFAFMNSNGGGATTAPTNLETTNSGGTTSAAHDKRPSRYSASHSSAHAHQSIRKPAQHLVAEQSEQKPVTLPPSVTSIATFIYDADNAAAGTAHAYLAPSESSYFATMASTRDETRPSRLTGTKQFEKNNVRRDK</sequence>
<comment type="caution">
    <text evidence="3">The sequence shown here is derived from an EMBL/GenBank/DDBJ whole genome shotgun (WGS) entry which is preliminary data.</text>
</comment>
<keyword evidence="4" id="KW-1185">Reference proteome</keyword>
<feature type="region of interest" description="Disordered" evidence="1">
    <location>
        <begin position="547"/>
        <end position="609"/>
    </location>
</feature>
<feature type="compositionally biased region" description="Polar residues" evidence="1">
    <location>
        <begin position="552"/>
        <end position="568"/>
    </location>
</feature>
<evidence type="ECO:0000313" key="3">
    <source>
        <dbReference type="EMBL" id="KAK7582317.1"/>
    </source>
</evidence>
<dbReference type="AlphaFoldDB" id="A0AAN9TDD0"/>
<dbReference type="Proteomes" id="UP001367676">
    <property type="component" value="Unassembled WGS sequence"/>
</dbReference>
<protein>
    <submittedName>
        <fullName evidence="3">Uncharacterized protein</fullName>
    </submittedName>
</protein>